<feature type="region of interest" description="Disordered" evidence="1">
    <location>
        <begin position="79"/>
        <end position="99"/>
    </location>
</feature>
<feature type="region of interest" description="Disordered" evidence="1">
    <location>
        <begin position="1"/>
        <end position="51"/>
    </location>
</feature>
<accession>R7QM46</accession>
<protein>
    <submittedName>
        <fullName evidence="2">Uncharacterized protein</fullName>
    </submittedName>
</protein>
<evidence type="ECO:0000256" key="1">
    <source>
        <dbReference type="SAM" id="MobiDB-lite"/>
    </source>
</evidence>
<name>R7QM46_CHOCR</name>
<evidence type="ECO:0000313" key="3">
    <source>
        <dbReference type="Proteomes" id="UP000012073"/>
    </source>
</evidence>
<dbReference type="Proteomes" id="UP000012073">
    <property type="component" value="Unassembled WGS sequence"/>
</dbReference>
<feature type="compositionally biased region" description="Basic residues" evidence="1">
    <location>
        <begin position="1"/>
        <end position="20"/>
    </location>
</feature>
<reference evidence="3" key="1">
    <citation type="journal article" date="2013" name="Proc. Natl. Acad. Sci. U.S.A.">
        <title>Genome structure and metabolic features in the red seaweed Chondrus crispus shed light on evolution of the Archaeplastida.</title>
        <authorList>
            <person name="Collen J."/>
            <person name="Porcel B."/>
            <person name="Carre W."/>
            <person name="Ball S.G."/>
            <person name="Chaparro C."/>
            <person name="Tonon T."/>
            <person name="Barbeyron T."/>
            <person name="Michel G."/>
            <person name="Noel B."/>
            <person name="Valentin K."/>
            <person name="Elias M."/>
            <person name="Artiguenave F."/>
            <person name="Arun A."/>
            <person name="Aury J.M."/>
            <person name="Barbosa-Neto J.F."/>
            <person name="Bothwell J.H."/>
            <person name="Bouget F.Y."/>
            <person name="Brillet L."/>
            <person name="Cabello-Hurtado F."/>
            <person name="Capella-Gutierrez S."/>
            <person name="Charrier B."/>
            <person name="Cladiere L."/>
            <person name="Cock J.M."/>
            <person name="Coelho S.M."/>
            <person name="Colleoni C."/>
            <person name="Czjzek M."/>
            <person name="Da Silva C."/>
            <person name="Delage L."/>
            <person name="Denoeud F."/>
            <person name="Deschamps P."/>
            <person name="Dittami S.M."/>
            <person name="Gabaldon T."/>
            <person name="Gachon C.M."/>
            <person name="Groisillier A."/>
            <person name="Herve C."/>
            <person name="Jabbari K."/>
            <person name="Katinka M."/>
            <person name="Kloareg B."/>
            <person name="Kowalczyk N."/>
            <person name="Labadie K."/>
            <person name="Leblanc C."/>
            <person name="Lopez P.J."/>
            <person name="McLachlan D.H."/>
            <person name="Meslet-Cladiere L."/>
            <person name="Moustafa A."/>
            <person name="Nehr Z."/>
            <person name="Nyvall Collen P."/>
            <person name="Panaud O."/>
            <person name="Partensky F."/>
            <person name="Poulain J."/>
            <person name="Rensing S.A."/>
            <person name="Rousvoal S."/>
            <person name="Samson G."/>
            <person name="Symeonidi A."/>
            <person name="Weissenbach J."/>
            <person name="Zambounis A."/>
            <person name="Wincker P."/>
            <person name="Boyen C."/>
        </authorList>
    </citation>
    <scope>NUCLEOTIDE SEQUENCE [LARGE SCALE GENOMIC DNA]</scope>
    <source>
        <strain evidence="3">cv. Stackhouse</strain>
    </source>
</reference>
<dbReference type="GeneID" id="17317578"/>
<dbReference type="KEGG" id="ccp:CHC_T00006652001"/>
<dbReference type="Gramene" id="CDF39567">
    <property type="protein sequence ID" value="CDF39567"/>
    <property type="gene ID" value="CHC_T00006652001"/>
</dbReference>
<proteinExistence type="predicted"/>
<organism evidence="2 3">
    <name type="scientific">Chondrus crispus</name>
    <name type="common">Carrageen Irish moss</name>
    <name type="synonym">Polymorpha crispa</name>
    <dbReference type="NCBI Taxonomy" id="2769"/>
    <lineage>
        <taxon>Eukaryota</taxon>
        <taxon>Rhodophyta</taxon>
        <taxon>Florideophyceae</taxon>
        <taxon>Rhodymeniophycidae</taxon>
        <taxon>Gigartinales</taxon>
        <taxon>Gigartinaceae</taxon>
        <taxon>Chondrus</taxon>
    </lineage>
</organism>
<dbReference type="RefSeq" id="XP_005709861.1">
    <property type="nucleotide sequence ID" value="XM_005709804.1"/>
</dbReference>
<dbReference type="EMBL" id="HG002054">
    <property type="protein sequence ID" value="CDF39567.1"/>
    <property type="molecule type" value="Genomic_DNA"/>
</dbReference>
<keyword evidence="3" id="KW-1185">Reference proteome</keyword>
<feature type="compositionally biased region" description="Basic and acidic residues" evidence="1">
    <location>
        <begin position="21"/>
        <end position="37"/>
    </location>
</feature>
<gene>
    <name evidence="2" type="ORF">CHC_T00006652001</name>
</gene>
<evidence type="ECO:0000313" key="2">
    <source>
        <dbReference type="EMBL" id="CDF39567.1"/>
    </source>
</evidence>
<dbReference type="AlphaFoldDB" id="R7QM46"/>
<sequence>MPRLPVHRPLQHGCRQIHGHQHSDQQRPEKRRDARRDEEEDPGQRQPALRNHARHVDQALRPQQVSCHCHAQKHVGRLRAVPAPTSPPPPGHAGNQPVHDFGALCYPQLCPDEHVK</sequence>